<feature type="transmembrane region" description="Helical" evidence="2">
    <location>
        <begin position="126"/>
        <end position="147"/>
    </location>
</feature>
<dbReference type="InterPro" id="IPR026898">
    <property type="entry name" value="PrsW"/>
</dbReference>
<feature type="transmembrane region" description="Helical" evidence="2">
    <location>
        <begin position="227"/>
        <end position="246"/>
    </location>
</feature>
<keyword evidence="2" id="KW-0812">Transmembrane</keyword>
<reference evidence="3 4" key="1">
    <citation type="submission" date="2021-03" db="EMBL/GenBank/DDBJ databases">
        <title>Sequencing the genomes of 1000 actinobacteria strains.</title>
        <authorList>
            <person name="Klenk H.-P."/>
        </authorList>
    </citation>
    <scope>NUCLEOTIDE SEQUENCE [LARGE SCALE GENOMIC DNA]</scope>
    <source>
        <strain evidence="3 4">DSM 12936</strain>
    </source>
</reference>
<keyword evidence="4" id="KW-1185">Reference proteome</keyword>
<dbReference type="PANTHER" id="PTHR36844:SF1">
    <property type="entry name" value="PROTEASE PRSW"/>
    <property type="match status" value="1"/>
</dbReference>
<feature type="region of interest" description="Disordered" evidence="1">
    <location>
        <begin position="1"/>
        <end position="20"/>
    </location>
</feature>
<feature type="compositionally biased region" description="Pro residues" evidence="1">
    <location>
        <begin position="388"/>
        <end position="441"/>
    </location>
</feature>
<dbReference type="PANTHER" id="PTHR36844">
    <property type="entry name" value="PROTEASE PRSW"/>
    <property type="match status" value="1"/>
</dbReference>
<keyword evidence="2" id="KW-1133">Transmembrane helix</keyword>
<keyword evidence="2" id="KW-0472">Membrane</keyword>
<dbReference type="EMBL" id="JAGIOB010000001">
    <property type="protein sequence ID" value="MBP2418868.1"/>
    <property type="molecule type" value="Genomic_DNA"/>
</dbReference>
<feature type="transmembrane region" description="Helical" evidence="2">
    <location>
        <begin position="59"/>
        <end position="80"/>
    </location>
</feature>
<dbReference type="Proteomes" id="UP000758168">
    <property type="component" value="Unassembled WGS sequence"/>
</dbReference>
<sequence>MTGQPFPAGAPVPVRPAGPPPELLRRRSSVLTRVTMAVLGVGALLIAVLVVVFGGPVAAVVTTLLAAVSFPLLIWVCFWLDRYEPEPGRYRLAALGWGAVVAVVISFVGEQLLFQLPGTDSFVDTAVIAPLVEEAGKGLFLLAVVLLRRQQVHGVLDGLVYAALVGIGFAFVEDVLYYLSALVQSGGIGLTVTFILRGVISPFAHPLFTAATGLGVGLAVSTRRPVLRWLAPALGFVVAVVLHGVWNGSTYYGSDGFSTAYGAIMLPALVVVLAVALWARVREGRMLTAALVQTTSLGWTRPEEIRWVARLADRVSSRGYARQHGGPPAAAAMRAFQQTLTEIAFLHLRALAGTAPPDVNQRMLGLLQHAQALRPWVILPPTAGRPPLRWPPTALPPGTLPPPAPGGPTAGPPPGSPAAPPPAAPPSAYGPPPPGGWPGVR</sequence>
<dbReference type="RefSeq" id="WP_210058736.1">
    <property type="nucleotide sequence ID" value="NZ_JAGIOB010000001.1"/>
</dbReference>
<organism evidence="3 4">
    <name type="scientific">Microlunatus capsulatus</name>
    <dbReference type="NCBI Taxonomy" id="99117"/>
    <lineage>
        <taxon>Bacteria</taxon>
        <taxon>Bacillati</taxon>
        <taxon>Actinomycetota</taxon>
        <taxon>Actinomycetes</taxon>
        <taxon>Propionibacteriales</taxon>
        <taxon>Propionibacteriaceae</taxon>
        <taxon>Microlunatus</taxon>
    </lineage>
</organism>
<dbReference type="Pfam" id="PF13367">
    <property type="entry name" value="PrsW-protease"/>
    <property type="match status" value="1"/>
</dbReference>
<evidence type="ECO:0000256" key="1">
    <source>
        <dbReference type="SAM" id="MobiDB-lite"/>
    </source>
</evidence>
<feature type="transmembrane region" description="Helical" evidence="2">
    <location>
        <begin position="199"/>
        <end position="220"/>
    </location>
</feature>
<accession>A0ABS4ZCS1</accession>
<feature type="transmembrane region" description="Helical" evidence="2">
    <location>
        <begin position="34"/>
        <end position="53"/>
    </location>
</feature>
<protein>
    <submittedName>
        <fullName evidence="3">RsiW-degrading membrane proteinase PrsW (M82 family)</fullName>
    </submittedName>
</protein>
<evidence type="ECO:0000256" key="2">
    <source>
        <dbReference type="SAM" id="Phobius"/>
    </source>
</evidence>
<feature type="transmembrane region" description="Helical" evidence="2">
    <location>
        <begin position="159"/>
        <end position="179"/>
    </location>
</feature>
<feature type="compositionally biased region" description="Pro residues" evidence="1">
    <location>
        <begin position="8"/>
        <end position="20"/>
    </location>
</feature>
<evidence type="ECO:0000313" key="4">
    <source>
        <dbReference type="Proteomes" id="UP000758168"/>
    </source>
</evidence>
<name>A0ABS4ZCS1_9ACTN</name>
<proteinExistence type="predicted"/>
<feature type="transmembrane region" description="Helical" evidence="2">
    <location>
        <begin position="92"/>
        <end position="114"/>
    </location>
</feature>
<gene>
    <name evidence="3" type="ORF">JOF54_003790</name>
</gene>
<feature type="transmembrane region" description="Helical" evidence="2">
    <location>
        <begin position="258"/>
        <end position="279"/>
    </location>
</feature>
<comment type="caution">
    <text evidence="3">The sequence shown here is derived from an EMBL/GenBank/DDBJ whole genome shotgun (WGS) entry which is preliminary data.</text>
</comment>
<feature type="region of interest" description="Disordered" evidence="1">
    <location>
        <begin position="387"/>
        <end position="441"/>
    </location>
</feature>
<evidence type="ECO:0000313" key="3">
    <source>
        <dbReference type="EMBL" id="MBP2418868.1"/>
    </source>
</evidence>